<accession>A0A4U6DC18</accession>
<dbReference type="Pfam" id="PF14903">
    <property type="entry name" value="WG_beta_rep"/>
    <property type="match status" value="3"/>
</dbReference>
<dbReference type="SUPFAM" id="SSF69360">
    <property type="entry name" value="Cell wall binding repeat"/>
    <property type="match status" value="1"/>
</dbReference>
<keyword evidence="1" id="KW-0472">Membrane</keyword>
<dbReference type="EMBL" id="SZVO01000001">
    <property type="protein sequence ID" value="TKT94021.1"/>
    <property type="molecule type" value="Genomic_DNA"/>
</dbReference>
<evidence type="ECO:0000256" key="1">
    <source>
        <dbReference type="SAM" id="Phobius"/>
    </source>
</evidence>
<dbReference type="OrthoDB" id="2485468at2"/>
<evidence type="ECO:0000313" key="4">
    <source>
        <dbReference type="Proteomes" id="UP000304900"/>
    </source>
</evidence>
<evidence type="ECO:0000256" key="2">
    <source>
        <dbReference type="SAM" id="SignalP"/>
    </source>
</evidence>
<keyword evidence="1" id="KW-0812">Transmembrane</keyword>
<feature type="signal peptide" evidence="2">
    <location>
        <begin position="1"/>
        <end position="25"/>
    </location>
</feature>
<feature type="chain" id="PRO_5020911495" evidence="2">
    <location>
        <begin position="26"/>
        <end position="441"/>
    </location>
</feature>
<feature type="transmembrane region" description="Helical" evidence="1">
    <location>
        <begin position="408"/>
        <end position="425"/>
    </location>
</feature>
<dbReference type="InterPro" id="IPR032774">
    <property type="entry name" value="WG_beta_rep"/>
</dbReference>
<gene>
    <name evidence="3" type="ORF">FDK13_02080</name>
</gene>
<dbReference type="AlphaFoldDB" id="A0A4U6DC18"/>
<keyword evidence="2" id="KW-0732">Signal</keyword>
<protein>
    <submittedName>
        <fullName evidence="3">WG repeat-containing protein</fullName>
    </submittedName>
</protein>
<keyword evidence="4" id="KW-1185">Reference proteome</keyword>
<organism evidence="3 4">
    <name type="scientific">Dyadobacter frigoris</name>
    <dbReference type="NCBI Taxonomy" id="2576211"/>
    <lineage>
        <taxon>Bacteria</taxon>
        <taxon>Pseudomonadati</taxon>
        <taxon>Bacteroidota</taxon>
        <taxon>Cytophagia</taxon>
        <taxon>Cytophagales</taxon>
        <taxon>Spirosomataceae</taxon>
        <taxon>Dyadobacter</taxon>
    </lineage>
</organism>
<reference evidence="3 4" key="1">
    <citation type="submission" date="2019-05" db="EMBL/GenBank/DDBJ databases">
        <title>Dyadobacter AR-3-8 sp. nov., isolated from arctic soil.</title>
        <authorList>
            <person name="Chaudhary D.K."/>
        </authorList>
    </citation>
    <scope>NUCLEOTIDE SEQUENCE [LARGE SCALE GENOMIC DNA]</scope>
    <source>
        <strain evidence="3 4">AR-3-8</strain>
    </source>
</reference>
<comment type="caution">
    <text evidence="3">The sequence shown here is derived from an EMBL/GenBank/DDBJ whole genome shotgun (WGS) entry which is preliminary data.</text>
</comment>
<dbReference type="PANTHER" id="PTHR37841">
    <property type="entry name" value="GLR2918 PROTEIN"/>
    <property type="match status" value="1"/>
</dbReference>
<sequence length="441" mass="50375">MIARNSKFLAFVILMCVSFLFKANAAQNPDWLKKYQEHEQFGDVFVVKMIEKSGDAYSSFLVDKNGNKLTPAYRDIGKFSNGLAEFVTFENHHGALGMHGYINKSGKIIIPPIYRGAGEFKDGITYVMYPKGRQFGLTYLDTLGKEVYKIPVELFPNDFLIGKAQAAYVAYHDCQEDFIWYVNGNLTTLNWNFGRYTEIDIKKAKEPFRFYYHGKFGIVDKNLILRVPVALDDIDLIYKHSGRGLARVKYGNKFGYVSSKTGEIVIPFLYDDTQKPSLGRYWVKKGNKWGCINKKGETVIPFLYDYAGRFMDENRASVSLNGKFGHIDTTGKITTPIIYQSASYFKHGVAMIQLNDKYAYIDTRGKVITKTWFSEAEPFREDMVVTEKYGVFYDMSPDGSFQFKGFSSAWKATLIIVLLFILALVPKRIFSRFKAAKTKNG</sequence>
<keyword evidence="1" id="KW-1133">Transmembrane helix</keyword>
<name>A0A4U6DC18_9BACT</name>
<proteinExistence type="predicted"/>
<dbReference type="PANTHER" id="PTHR37841:SF1">
    <property type="entry name" value="DUF3298 DOMAIN-CONTAINING PROTEIN"/>
    <property type="match status" value="1"/>
</dbReference>
<dbReference type="RefSeq" id="WP_137338310.1">
    <property type="nucleotide sequence ID" value="NZ_BSQH01000001.1"/>
</dbReference>
<dbReference type="Proteomes" id="UP000304900">
    <property type="component" value="Unassembled WGS sequence"/>
</dbReference>
<evidence type="ECO:0000313" key="3">
    <source>
        <dbReference type="EMBL" id="TKT94021.1"/>
    </source>
</evidence>